<organism evidence="2 3">
    <name type="scientific">Chromobacterium phragmitis</name>
    <dbReference type="NCBI Taxonomy" id="2202141"/>
    <lineage>
        <taxon>Bacteria</taxon>
        <taxon>Pseudomonadati</taxon>
        <taxon>Pseudomonadota</taxon>
        <taxon>Betaproteobacteria</taxon>
        <taxon>Neisseriales</taxon>
        <taxon>Chromobacteriaceae</taxon>
        <taxon>Chromobacterium</taxon>
    </lineage>
</organism>
<evidence type="ECO:0000313" key="2">
    <source>
        <dbReference type="EMBL" id="MEO9386997.1"/>
    </source>
</evidence>
<dbReference type="Proteomes" id="UP001462502">
    <property type="component" value="Unassembled WGS sequence"/>
</dbReference>
<gene>
    <name evidence="2" type="ORF">ABI908_23170</name>
</gene>
<dbReference type="EMBL" id="JBDXMI010000001">
    <property type="protein sequence ID" value="MEO9386997.1"/>
    <property type="molecule type" value="Genomic_DNA"/>
</dbReference>
<comment type="caution">
    <text evidence="2">The sequence shown here is derived from an EMBL/GenBank/DDBJ whole genome shotgun (WGS) entry which is preliminary data.</text>
</comment>
<dbReference type="RefSeq" id="WP_347950141.1">
    <property type="nucleotide sequence ID" value="NZ_JBDXMI010000001.1"/>
</dbReference>
<proteinExistence type="predicted"/>
<sequence>MIALLFFGGAWGLKRLNAAKDGKKADEISLASTPEKLKESGKADGGALPGMDNHSQPALYPTADALLNGQQEGRQRDAIASGGAYVAEVGALSERPDGGALSQGGGQMPPIPQGQMPPPVDAQAVQRQTDWMRRFQGGGSKEGAPDKKVVNWYGHAPSNAGRQEEAHGLPPGTPADRAQKVASIGERLAAVTVSRTSSYQQGTTVIVRIVEDGVRRDAQLFGSYAEGYDALIVKLSKMRLADGRVVAVDAVLVDKSTNSQAVASAVNGHYLDRFGMLAAGAFLGNYASALTSGGETTISTGGSVTTVPKIDQPGKYALGKTVEAVSQLAAAGAARFNKPEIVLDRNELVGVLFLDDAVIGGK</sequence>
<evidence type="ECO:0008006" key="4">
    <source>
        <dbReference type="Google" id="ProtNLM"/>
    </source>
</evidence>
<name>A0ABV0J1X3_9NEIS</name>
<evidence type="ECO:0000313" key="3">
    <source>
        <dbReference type="Proteomes" id="UP001462502"/>
    </source>
</evidence>
<evidence type="ECO:0000256" key="1">
    <source>
        <dbReference type="SAM" id="MobiDB-lite"/>
    </source>
</evidence>
<accession>A0ABV0J1X3</accession>
<protein>
    <recommendedName>
        <fullName evidence="4">Conjugal transfer protein TrbI</fullName>
    </recommendedName>
</protein>
<keyword evidence="3" id="KW-1185">Reference proteome</keyword>
<feature type="region of interest" description="Disordered" evidence="1">
    <location>
        <begin position="31"/>
        <end position="55"/>
    </location>
</feature>
<feature type="region of interest" description="Disordered" evidence="1">
    <location>
        <begin position="138"/>
        <end position="173"/>
    </location>
</feature>
<reference evidence="2 3" key="1">
    <citation type="submission" date="2024-05" db="EMBL/GenBank/DDBJ databases">
        <authorList>
            <person name="De Oliveira J.P."/>
            <person name="Noriler S.A."/>
            <person name="De Oliveira A.G."/>
            <person name="Sipoli D.S."/>
        </authorList>
    </citation>
    <scope>NUCLEOTIDE SEQUENCE [LARGE SCALE GENOMIC DNA]</scope>
    <source>
        <strain evidence="2 3">LABIM192</strain>
    </source>
</reference>